<sequence length="79" mass="8431">MSDKVINLSAVKKESGANVISTLEGMLDSARRGEVVNCLIVTVNGDGSCTRAVANGHQPFTLLGQLEDAKVSFMETYLE</sequence>
<dbReference type="RefSeq" id="WP_043144137.1">
    <property type="nucleotide sequence ID" value="NZ_JRYV01000095.1"/>
</dbReference>
<organism evidence="1">
    <name type="scientific">Aeromonas salmonicida subsp. salmonicida</name>
    <dbReference type="NCBI Taxonomy" id="29491"/>
    <lineage>
        <taxon>Bacteria</taxon>
        <taxon>Pseudomonadati</taxon>
        <taxon>Pseudomonadota</taxon>
        <taxon>Gammaproteobacteria</taxon>
        <taxon>Aeromonadales</taxon>
        <taxon>Aeromonadaceae</taxon>
        <taxon>Aeromonas</taxon>
    </lineage>
</organism>
<name>A0A0B0F3K2_AERSS</name>
<protein>
    <submittedName>
        <fullName evidence="1">Uncharacterized protein</fullName>
    </submittedName>
</protein>
<dbReference type="AlphaFoldDB" id="A0A0B0F3K2"/>
<evidence type="ECO:0000313" key="1">
    <source>
        <dbReference type="EMBL" id="AIZ49720.1"/>
    </source>
</evidence>
<reference evidence="1" key="1">
    <citation type="submission" date="2014-03" db="EMBL/GenBank/DDBJ databases">
        <authorList>
            <person name="Emond-Rheault J.-G."/>
            <person name="Trudel M.V."/>
            <person name="Vincent A.T."/>
            <person name="Brochu F."/>
            <person name="Boyle B."/>
            <person name="Tanaka K.H."/>
            <person name="Attere S.A."/>
            <person name="Jubinville E."/>
            <person name="Frenette M."/>
            <person name="Derome N."/>
            <person name="Charette S.J."/>
        </authorList>
    </citation>
    <scope>NUCLEOTIDE SEQUENCE</scope>
    <source>
        <strain evidence="1">09-0167</strain>
    </source>
</reference>
<dbReference type="EMBL" id="KJ626180">
    <property type="protein sequence ID" value="AIZ49720.1"/>
    <property type="molecule type" value="Genomic_DNA"/>
</dbReference>
<accession>A0A0B0F3K2</accession>
<reference evidence="1" key="2">
    <citation type="journal article" date="2015" name="Vet. Microbiol.">
        <title>Variants of a genomic island in Aeromonas salmonicida subsp. salmonicida link isolates with their geographical origins.</title>
        <authorList>
            <person name="Emond-Rheault J.G."/>
            <person name="Vincent A.T."/>
            <person name="Trudel M.V."/>
            <person name="Brochu F."/>
            <person name="Boyle B."/>
            <person name="Tanaka K.H."/>
            <person name="Attere S.A."/>
            <person name="Jubinville E."/>
            <person name="Loch T.P."/>
            <person name="Winters A.D."/>
            <person name="Faisal M."/>
            <person name="Frenette M."/>
            <person name="Derome N."/>
            <person name="Charette S.J."/>
        </authorList>
    </citation>
    <scope>NUCLEOTIDE SEQUENCE</scope>
    <source>
        <strain evidence="1">09-0167</strain>
    </source>
</reference>
<proteinExistence type="predicted"/>